<evidence type="ECO:0000256" key="3">
    <source>
        <dbReference type="ARBA" id="ARBA00009085"/>
    </source>
</evidence>
<evidence type="ECO:0000256" key="12">
    <source>
        <dbReference type="ARBA" id="ARBA00022786"/>
    </source>
</evidence>
<comment type="similarity">
    <text evidence="3">Belongs to the peptidase C19 family.</text>
</comment>
<keyword evidence="14" id="KW-0862">Zinc</keyword>
<evidence type="ECO:0000256" key="17">
    <source>
        <dbReference type="ARBA" id="ARBA00023242"/>
    </source>
</evidence>
<comment type="catalytic activity">
    <reaction evidence="1">
        <text>Thiol-dependent hydrolysis of ester, thioester, amide, peptide and isopeptide bonds formed by the C-terminal Gly of ubiquitin (a 76-residue protein attached to proteins as an intracellular targeting signal).</text>
        <dbReference type="EC" id="3.4.19.12"/>
    </reaction>
</comment>
<keyword evidence="9" id="KW-0479">Metal-binding</keyword>
<dbReference type="GO" id="GO:0000245">
    <property type="term" value="P:spliceosomal complex assembly"/>
    <property type="evidence" value="ECO:0007669"/>
    <property type="project" value="InterPro"/>
</dbReference>
<dbReference type="PROSITE" id="PS50271">
    <property type="entry name" value="ZF_UBP"/>
    <property type="match status" value="1"/>
</dbReference>
<dbReference type="InterPro" id="IPR033809">
    <property type="entry name" value="USP39"/>
</dbReference>
<evidence type="ECO:0000256" key="13">
    <source>
        <dbReference type="ARBA" id="ARBA00022801"/>
    </source>
</evidence>
<dbReference type="GO" id="GO:0005681">
    <property type="term" value="C:spliceosomal complex"/>
    <property type="evidence" value="ECO:0007669"/>
    <property type="project" value="UniProtKB-KW"/>
</dbReference>
<dbReference type="FunFam" id="3.30.40.10:FF:000068">
    <property type="entry name" value="U4/U6.U5 tri-snRNP-associated protein 2"/>
    <property type="match status" value="1"/>
</dbReference>
<dbReference type="SUPFAM" id="SSF54001">
    <property type="entry name" value="Cysteine proteinases"/>
    <property type="match status" value="1"/>
</dbReference>
<keyword evidence="11 22" id="KW-0863">Zinc-finger</keyword>
<dbReference type="InterPro" id="IPR001394">
    <property type="entry name" value="Peptidase_C19_UCH"/>
</dbReference>
<feature type="domain" description="UBP-type" evidence="25">
    <location>
        <begin position="73"/>
        <end position="170"/>
    </location>
</feature>
<dbReference type="PANTHER" id="PTHR21646">
    <property type="entry name" value="UBIQUITIN CARBOXYL-TERMINAL HYDROLASE"/>
    <property type="match status" value="1"/>
</dbReference>
<evidence type="ECO:0000256" key="11">
    <source>
        <dbReference type="ARBA" id="ARBA00022771"/>
    </source>
</evidence>
<dbReference type="AlphaFoldDB" id="A0A0V1K0G2"/>
<dbReference type="InterPro" id="IPR050185">
    <property type="entry name" value="Ub_carboxyl-term_hydrolase"/>
</dbReference>
<feature type="domain" description="USP" evidence="24">
    <location>
        <begin position="195"/>
        <end position="527"/>
    </location>
</feature>
<evidence type="ECO:0000256" key="15">
    <source>
        <dbReference type="ARBA" id="ARBA00022843"/>
    </source>
</evidence>
<evidence type="ECO:0000256" key="20">
    <source>
        <dbReference type="ARBA" id="ARBA00071645"/>
    </source>
</evidence>
<sequence length="543" mass="63144">LQFSTMSDVHHHKNSAEEEAVEENGPVKKKFKVEVSAEKLNVSKNVDHVNEVDNADEKSTLTLPSQPQLNLSRSCPYLDSINRQVLDFDFEKLCSVSLSHLNVYACLVCGKYFQGRGNNTHAYTHSVDIGHRVFLNLQTLRFYCLPDNYEIIDSSLDDIKYVLKPTYSPEHISTLSSNTKLSRAFDGTTYYPGMVGLNIIKANDYMNVILQALAHVPPLRDYFLCEDNYKNVKRPPGDKMVLLYQRFGELIRKMWNPRNFKAHVSPHEMLQAVVLCSNKRFQITEQGDAIDVLSWLLNALHVSLNGTNRTDSSIIYRTFRGKMRTFKRQVLPVDANEEERTRLLLTEEYKERVQNLPFLFLTLDLPPAPLYKDEFFQNIIPQVPLAALLAKFNGITEKEYKTYNENIMKRFEITHLPPYLIMFVKRFTKNHFYVEKNPTIVNFPIRNVDLYDYLSEDGKKRHPFTTYDMIANIVHDGKPDPGEGSYRIQLVHKGTGKWFELEDLHVKEILPQMITLTESYIQVWEMNFEKTRDQRSGEETMEE</sequence>
<evidence type="ECO:0000256" key="6">
    <source>
        <dbReference type="ARBA" id="ARBA00022553"/>
    </source>
</evidence>
<evidence type="ECO:0000256" key="21">
    <source>
        <dbReference type="ARBA" id="ARBA00079185"/>
    </source>
</evidence>
<keyword evidence="16" id="KW-0508">mRNA splicing</keyword>
<evidence type="ECO:0000256" key="16">
    <source>
        <dbReference type="ARBA" id="ARBA00023187"/>
    </source>
</evidence>
<keyword evidence="12" id="KW-0833">Ubl conjugation pathway</keyword>
<evidence type="ECO:0000256" key="14">
    <source>
        <dbReference type="ARBA" id="ARBA00022833"/>
    </source>
</evidence>
<keyword evidence="18" id="KW-0131">Cell cycle</keyword>
<dbReference type="SUPFAM" id="SSF57850">
    <property type="entry name" value="RING/U-box"/>
    <property type="match status" value="1"/>
</dbReference>
<dbReference type="InterPro" id="IPR013083">
    <property type="entry name" value="Znf_RING/FYVE/PHD"/>
</dbReference>
<keyword evidence="6" id="KW-0597">Phosphoprotein</keyword>
<evidence type="ECO:0000256" key="9">
    <source>
        <dbReference type="ARBA" id="ARBA00022723"/>
    </source>
</evidence>
<dbReference type="InterPro" id="IPR038765">
    <property type="entry name" value="Papain-like_cys_pep_sf"/>
</dbReference>
<protein>
    <recommendedName>
        <fullName evidence="20">Ubiquitin carboxyl-terminal hydrolase 39</fullName>
        <ecNumber evidence="4">3.4.19.12</ecNumber>
    </recommendedName>
    <alternativeName>
        <fullName evidence="21">U4/U6.U5 tri-snRNP-associated 65 kDa protein</fullName>
    </alternativeName>
</protein>
<evidence type="ECO:0000256" key="23">
    <source>
        <dbReference type="SAM" id="MobiDB-lite"/>
    </source>
</evidence>
<dbReference type="Gene3D" id="3.90.70.10">
    <property type="entry name" value="Cysteine proteinases"/>
    <property type="match status" value="1"/>
</dbReference>
<evidence type="ECO:0000313" key="27">
    <source>
        <dbReference type="Proteomes" id="UP000054826"/>
    </source>
</evidence>
<dbReference type="GO" id="GO:0051301">
    <property type="term" value="P:cell division"/>
    <property type="evidence" value="ECO:0007669"/>
    <property type="project" value="UniProtKB-KW"/>
</dbReference>
<dbReference type="Pfam" id="PF02148">
    <property type="entry name" value="zf-UBP"/>
    <property type="match status" value="1"/>
</dbReference>
<feature type="region of interest" description="Disordered" evidence="23">
    <location>
        <begin position="1"/>
        <end position="25"/>
    </location>
</feature>
<evidence type="ECO:0000259" key="24">
    <source>
        <dbReference type="PROSITE" id="PS50235"/>
    </source>
</evidence>
<evidence type="ECO:0000256" key="4">
    <source>
        <dbReference type="ARBA" id="ARBA00012759"/>
    </source>
</evidence>
<dbReference type="EC" id="3.4.19.12" evidence="4"/>
<comment type="subunit">
    <text evidence="19">The U4/U6-U5 tri-snRNP complex is a building block of the precatalytic spliceosome (spliceosome B complex). Component of the U4/U6-U5 tri-snRNP complex composed of the U4, U6 and U5 snRNAs and at least PRPF3, PRPF4, PRPF6, PRPF8, PRPF31, SNRNP200, TXNL4A, SNRNP40, SNRPB, SNRPD1, SNRPD2, SNRPD3, SNRPE, SNRPF, SNRPG, DDX23, CD2BP2, PPIH, SNU13, EFTUD2, SART1 and USP39, plus LSM2, LSM3, LSM4, LSM5, LSM6, LSM7 and LSM8.</text>
</comment>
<dbReference type="GO" id="GO:0008270">
    <property type="term" value="F:zinc ion binding"/>
    <property type="evidence" value="ECO:0007669"/>
    <property type="project" value="UniProtKB-KW"/>
</dbReference>
<keyword evidence="7" id="KW-0132">Cell division</keyword>
<evidence type="ECO:0000256" key="22">
    <source>
        <dbReference type="PROSITE-ProRule" id="PRU00502"/>
    </source>
</evidence>
<gene>
    <name evidence="26" type="primary">USP39</name>
    <name evidence="26" type="ORF">T4C_11966</name>
</gene>
<reference evidence="26 27" key="1">
    <citation type="submission" date="2015-01" db="EMBL/GenBank/DDBJ databases">
        <title>Evolution of Trichinella species and genotypes.</title>
        <authorList>
            <person name="Korhonen P.K."/>
            <person name="Edoardo P."/>
            <person name="Giuseppe L.R."/>
            <person name="Gasser R.B."/>
        </authorList>
    </citation>
    <scope>NUCLEOTIDE SEQUENCE [LARGE SCALE GENOMIC DNA]</scope>
    <source>
        <strain evidence="26">ISS176</strain>
    </source>
</reference>
<dbReference type="PANTHER" id="PTHR21646:SF16">
    <property type="entry name" value="U4_U6.U5 TRI-SNRNP-ASSOCIATED PROTEIN 2"/>
    <property type="match status" value="1"/>
</dbReference>
<dbReference type="InterPro" id="IPR028889">
    <property type="entry name" value="USP"/>
</dbReference>
<dbReference type="GO" id="GO:0004843">
    <property type="term" value="F:cysteine-type deubiquitinase activity"/>
    <property type="evidence" value="ECO:0007669"/>
    <property type="project" value="UniProtKB-EC"/>
</dbReference>
<comment type="subcellular location">
    <subcellularLocation>
        <location evidence="2">Nucleus</location>
    </subcellularLocation>
</comment>
<dbReference type="EMBL" id="JYDV01000025">
    <property type="protein sequence ID" value="KRZ40685.1"/>
    <property type="molecule type" value="Genomic_DNA"/>
</dbReference>
<keyword evidence="5" id="KW-1017">Isopeptide bond</keyword>
<dbReference type="SMART" id="SM00290">
    <property type="entry name" value="ZnF_UBP"/>
    <property type="match status" value="1"/>
</dbReference>
<dbReference type="PROSITE" id="PS50235">
    <property type="entry name" value="USP_3"/>
    <property type="match status" value="1"/>
</dbReference>
<evidence type="ECO:0000256" key="18">
    <source>
        <dbReference type="ARBA" id="ARBA00023306"/>
    </source>
</evidence>
<evidence type="ECO:0000256" key="19">
    <source>
        <dbReference type="ARBA" id="ARBA00064202"/>
    </source>
</evidence>
<evidence type="ECO:0000256" key="7">
    <source>
        <dbReference type="ARBA" id="ARBA00022618"/>
    </source>
</evidence>
<evidence type="ECO:0000256" key="1">
    <source>
        <dbReference type="ARBA" id="ARBA00000707"/>
    </source>
</evidence>
<keyword evidence="13" id="KW-0378">Hydrolase</keyword>
<name>A0A0V1K0G2_TRIPS</name>
<evidence type="ECO:0000256" key="2">
    <source>
        <dbReference type="ARBA" id="ARBA00004123"/>
    </source>
</evidence>
<keyword evidence="15" id="KW-0832">Ubl conjugation</keyword>
<dbReference type="CDD" id="cd02669">
    <property type="entry name" value="Peptidase_C19M"/>
    <property type="match status" value="1"/>
</dbReference>
<evidence type="ECO:0000256" key="8">
    <source>
        <dbReference type="ARBA" id="ARBA00022664"/>
    </source>
</evidence>
<dbReference type="GO" id="GO:0016579">
    <property type="term" value="P:protein deubiquitination"/>
    <property type="evidence" value="ECO:0007669"/>
    <property type="project" value="InterPro"/>
</dbReference>
<keyword evidence="10" id="KW-0747">Spliceosome</keyword>
<evidence type="ECO:0000256" key="10">
    <source>
        <dbReference type="ARBA" id="ARBA00022728"/>
    </source>
</evidence>
<evidence type="ECO:0000259" key="25">
    <source>
        <dbReference type="PROSITE" id="PS50271"/>
    </source>
</evidence>
<keyword evidence="8" id="KW-0507">mRNA processing</keyword>
<evidence type="ECO:0000313" key="26">
    <source>
        <dbReference type="EMBL" id="KRZ40685.1"/>
    </source>
</evidence>
<dbReference type="Gene3D" id="3.30.40.10">
    <property type="entry name" value="Zinc/RING finger domain, C3HC4 (zinc finger)"/>
    <property type="match status" value="1"/>
</dbReference>
<dbReference type="InterPro" id="IPR001607">
    <property type="entry name" value="Znf_UBP"/>
</dbReference>
<evidence type="ECO:0000256" key="5">
    <source>
        <dbReference type="ARBA" id="ARBA00022499"/>
    </source>
</evidence>
<accession>A0A0V1K0G2</accession>
<comment type="caution">
    <text evidence="26">The sequence shown here is derived from an EMBL/GenBank/DDBJ whole genome shotgun (WGS) entry which is preliminary data.</text>
</comment>
<dbReference type="Pfam" id="PF00443">
    <property type="entry name" value="UCH"/>
    <property type="match status" value="1"/>
</dbReference>
<feature type="non-terminal residue" evidence="26">
    <location>
        <position position="1"/>
    </location>
</feature>
<proteinExistence type="inferred from homology"/>
<keyword evidence="17" id="KW-0539">Nucleus</keyword>
<dbReference type="Proteomes" id="UP000054826">
    <property type="component" value="Unassembled WGS sequence"/>
</dbReference>
<organism evidence="26 27">
    <name type="scientific">Trichinella pseudospiralis</name>
    <name type="common">Parasitic roundworm</name>
    <dbReference type="NCBI Taxonomy" id="6337"/>
    <lineage>
        <taxon>Eukaryota</taxon>
        <taxon>Metazoa</taxon>
        <taxon>Ecdysozoa</taxon>
        <taxon>Nematoda</taxon>
        <taxon>Enoplea</taxon>
        <taxon>Dorylaimia</taxon>
        <taxon>Trichinellida</taxon>
        <taxon>Trichinellidae</taxon>
        <taxon>Trichinella</taxon>
    </lineage>
</organism>
<dbReference type="FunFam" id="3.90.70.10:FF:000030">
    <property type="entry name" value="U4/U6.U5 tri-snRNP-associated protein 2"/>
    <property type="match status" value="1"/>
</dbReference>